<evidence type="ECO:0000256" key="3">
    <source>
        <dbReference type="SAM" id="MobiDB-lite"/>
    </source>
</evidence>
<gene>
    <name evidence="4" type="ORF">PHJA_002778300</name>
</gene>
<evidence type="ECO:0000313" key="5">
    <source>
        <dbReference type="Proteomes" id="UP000653305"/>
    </source>
</evidence>
<name>A0A830D6S3_9LAMI</name>
<evidence type="ECO:0000256" key="2">
    <source>
        <dbReference type="ARBA" id="ARBA00024198"/>
    </source>
</evidence>
<dbReference type="EMBL" id="BMAC01001212">
    <property type="protein sequence ID" value="GFQ06343.1"/>
    <property type="molecule type" value="Genomic_DNA"/>
</dbReference>
<dbReference type="AlphaFoldDB" id="A0A830D6S3"/>
<dbReference type="GO" id="GO:0040008">
    <property type="term" value="P:regulation of growth"/>
    <property type="evidence" value="ECO:0007669"/>
    <property type="project" value="InterPro"/>
</dbReference>
<proteinExistence type="inferred from homology"/>
<feature type="region of interest" description="Disordered" evidence="3">
    <location>
        <begin position="129"/>
        <end position="148"/>
    </location>
</feature>
<protein>
    <submittedName>
        <fullName evidence="4">Uncharacterized protein</fullName>
    </submittedName>
</protein>
<dbReference type="PANTHER" id="PTHR34045:SF3">
    <property type="entry name" value="PROTEIN LAZY 4"/>
    <property type="match status" value="1"/>
</dbReference>
<organism evidence="4 5">
    <name type="scientific">Phtheirospermum japonicum</name>
    <dbReference type="NCBI Taxonomy" id="374723"/>
    <lineage>
        <taxon>Eukaryota</taxon>
        <taxon>Viridiplantae</taxon>
        <taxon>Streptophyta</taxon>
        <taxon>Embryophyta</taxon>
        <taxon>Tracheophyta</taxon>
        <taxon>Spermatophyta</taxon>
        <taxon>Magnoliopsida</taxon>
        <taxon>eudicotyledons</taxon>
        <taxon>Gunneridae</taxon>
        <taxon>Pentapetalae</taxon>
        <taxon>asterids</taxon>
        <taxon>lamiids</taxon>
        <taxon>Lamiales</taxon>
        <taxon>Orobanchaceae</taxon>
        <taxon>Orobanchaceae incertae sedis</taxon>
        <taxon>Phtheirospermum</taxon>
    </lineage>
</organism>
<evidence type="ECO:0000256" key="1">
    <source>
        <dbReference type="ARBA" id="ARBA00022604"/>
    </source>
</evidence>
<dbReference type="InterPro" id="IPR044683">
    <property type="entry name" value="LAZY"/>
</dbReference>
<reference evidence="4" key="1">
    <citation type="submission" date="2020-07" db="EMBL/GenBank/DDBJ databases">
        <title>Ethylene signaling mediates host invasion by parasitic plants.</title>
        <authorList>
            <person name="Yoshida S."/>
        </authorList>
    </citation>
    <scope>NUCLEOTIDE SEQUENCE</scope>
    <source>
        <strain evidence="4">Okayama</strain>
    </source>
</reference>
<dbReference type="Proteomes" id="UP000653305">
    <property type="component" value="Unassembled WGS sequence"/>
</dbReference>
<sequence>MTKKHAEELPIADLPLDRFLNCPSSLEVDRSISNRLSTYSDEEEIDRTIRIILGRCKDVCENKNKTIGKKSIAFLVKKIFVCRNGFAPTPSLRDTFQESRMEKLMRTLLTKKIHSYRASSSRKYLEDCRPTVSKPAEKEEDSKGSKWDKTDSECEFLIQLIKVITYTYKYWD</sequence>
<evidence type="ECO:0000313" key="4">
    <source>
        <dbReference type="EMBL" id="GFQ06343.1"/>
    </source>
</evidence>
<accession>A0A830D6S3</accession>
<keyword evidence="5" id="KW-1185">Reference proteome</keyword>
<comment type="caution">
    <text evidence="4">The sequence shown here is derived from an EMBL/GenBank/DDBJ whole genome shotgun (WGS) entry which is preliminary data.</text>
</comment>
<dbReference type="OrthoDB" id="1729737at2759"/>
<comment type="similarity">
    <text evidence="2">Belongs to the LAZY family.</text>
</comment>
<keyword evidence="1" id="KW-0341">Growth regulation</keyword>
<dbReference type="PANTHER" id="PTHR34045">
    <property type="entry name" value="OS03G0406300 PROTEIN"/>
    <property type="match status" value="1"/>
</dbReference>
<dbReference type="GO" id="GO:0009630">
    <property type="term" value="P:gravitropism"/>
    <property type="evidence" value="ECO:0007669"/>
    <property type="project" value="InterPro"/>
</dbReference>